<dbReference type="Proteomes" id="UP000197032">
    <property type="component" value="Unassembled WGS sequence"/>
</dbReference>
<dbReference type="InterPro" id="IPR036900">
    <property type="entry name" value="A-D-PHexomutase_C_sf"/>
</dbReference>
<comment type="similarity">
    <text evidence="1">Belongs to the transferase hexapeptide repeat family.</text>
</comment>
<dbReference type="InterPro" id="IPR056729">
    <property type="entry name" value="GMPPB_C"/>
</dbReference>
<dbReference type="SUPFAM" id="SSF51161">
    <property type="entry name" value="Trimeric LpxA-like enzymes"/>
    <property type="match status" value="1"/>
</dbReference>
<dbReference type="AlphaFoldDB" id="A0A1Z5HQN4"/>
<dbReference type="GO" id="GO:0016868">
    <property type="term" value="F:intramolecular phosphotransferase activity"/>
    <property type="evidence" value="ECO:0007669"/>
    <property type="project" value="InterPro"/>
</dbReference>
<dbReference type="Pfam" id="PF25087">
    <property type="entry name" value="GMPPB_C"/>
    <property type="match status" value="1"/>
</dbReference>
<dbReference type="EMBL" id="BDGJ01000020">
    <property type="protein sequence ID" value="GAW91590.1"/>
    <property type="molecule type" value="Genomic_DNA"/>
</dbReference>
<dbReference type="InterPro" id="IPR029044">
    <property type="entry name" value="Nucleotide-diphossugar_trans"/>
</dbReference>
<proteinExistence type="inferred from homology"/>
<gene>
    <name evidence="7" type="ORF">KKC1_07510</name>
</gene>
<dbReference type="InterPro" id="IPR011004">
    <property type="entry name" value="Trimer_LpxA-like_sf"/>
</dbReference>
<evidence type="ECO:0000313" key="7">
    <source>
        <dbReference type="EMBL" id="GAW91590.1"/>
    </source>
</evidence>
<dbReference type="Gene3D" id="3.40.120.10">
    <property type="entry name" value="Alpha-D-Glucose-1,6-Bisphosphate, subunit A, domain 3"/>
    <property type="match status" value="3"/>
</dbReference>
<dbReference type="InterPro" id="IPR005844">
    <property type="entry name" value="A-D-PHexomutase_a/b/a-I"/>
</dbReference>
<protein>
    <submittedName>
        <fullName evidence="7">Mannose-1-phosphate guanylyltransferase</fullName>
    </submittedName>
</protein>
<dbReference type="SUPFAM" id="SSF53448">
    <property type="entry name" value="Nucleotide-diphospho-sugar transferases"/>
    <property type="match status" value="1"/>
</dbReference>
<dbReference type="Gene3D" id="3.30.310.50">
    <property type="entry name" value="Alpha-D-phosphohexomutase, C-terminal domain"/>
    <property type="match status" value="1"/>
</dbReference>
<feature type="domain" description="Nucleotidyl transferase" evidence="4">
    <location>
        <begin position="2"/>
        <end position="233"/>
    </location>
</feature>
<dbReference type="CDD" id="cd04181">
    <property type="entry name" value="NTP_transferase"/>
    <property type="match status" value="1"/>
</dbReference>
<evidence type="ECO:0000256" key="1">
    <source>
        <dbReference type="ARBA" id="ARBA00007274"/>
    </source>
</evidence>
<name>A0A1Z5HQN4_9FIRM</name>
<evidence type="ECO:0000259" key="6">
    <source>
        <dbReference type="Pfam" id="PF25087"/>
    </source>
</evidence>
<evidence type="ECO:0000259" key="4">
    <source>
        <dbReference type="Pfam" id="PF00483"/>
    </source>
</evidence>
<dbReference type="FunFam" id="3.90.550.10:FF:000013">
    <property type="entry name" value="mannose-1-phosphate guanyltransferase beta"/>
    <property type="match status" value="1"/>
</dbReference>
<keyword evidence="3 7" id="KW-0808">Transferase</keyword>
<dbReference type="Pfam" id="PF00483">
    <property type="entry name" value="NTP_transferase"/>
    <property type="match status" value="1"/>
</dbReference>
<reference evidence="8" key="1">
    <citation type="journal article" date="2017" name="Appl. Environ. Microbiol.">
        <title>Genomic analysis of Calderihabitans maritimus KKC1, a thermophilic hydrogenogenic carboxydotrophic bacterium isolated from marine sediment.</title>
        <authorList>
            <person name="Omae K."/>
            <person name="Yoneda Y."/>
            <person name="Fukuyama Y."/>
            <person name="Yoshida T."/>
            <person name="Sako Y."/>
        </authorList>
    </citation>
    <scope>NUCLEOTIDE SEQUENCE [LARGE SCALE GENOMIC DNA]</scope>
    <source>
        <strain evidence="8">KKC1</strain>
    </source>
</reference>
<dbReference type="Gene3D" id="2.160.10.10">
    <property type="entry name" value="Hexapeptide repeat proteins"/>
    <property type="match status" value="1"/>
</dbReference>
<keyword evidence="8" id="KW-1185">Reference proteome</keyword>
<comment type="caution">
    <text evidence="7">The sequence shown here is derived from an EMBL/GenBank/DDBJ whole genome shotgun (WGS) entry which is preliminary data.</text>
</comment>
<dbReference type="Gene3D" id="3.90.550.10">
    <property type="entry name" value="Spore Coat Polysaccharide Biosynthesis Protein SpsA, Chain A"/>
    <property type="match status" value="1"/>
</dbReference>
<dbReference type="InterPro" id="IPR016055">
    <property type="entry name" value="A-D-PHexomutase_a/b/a-I/II/III"/>
</dbReference>
<evidence type="ECO:0000313" key="8">
    <source>
        <dbReference type="Proteomes" id="UP000197032"/>
    </source>
</evidence>
<dbReference type="InterPro" id="IPR050486">
    <property type="entry name" value="Mannose-1P_guanyltransferase"/>
</dbReference>
<dbReference type="Pfam" id="PF02878">
    <property type="entry name" value="PGM_PMM_I"/>
    <property type="match status" value="1"/>
</dbReference>
<dbReference type="RefSeq" id="WP_088553106.1">
    <property type="nucleotide sequence ID" value="NZ_BDGJ01000020.1"/>
</dbReference>
<dbReference type="GO" id="GO:0016779">
    <property type="term" value="F:nucleotidyltransferase activity"/>
    <property type="evidence" value="ECO:0007669"/>
    <property type="project" value="UniProtKB-KW"/>
</dbReference>
<feature type="domain" description="Mannose-1-phosphate guanyltransferase C-terminal" evidence="6">
    <location>
        <begin position="264"/>
        <end position="367"/>
    </location>
</feature>
<dbReference type="SUPFAM" id="SSF53738">
    <property type="entry name" value="Phosphoglucomutase, first 3 domains"/>
    <property type="match status" value="3"/>
</dbReference>
<accession>A0A1Z5HQN4</accession>
<dbReference type="PANTHER" id="PTHR22572">
    <property type="entry name" value="SUGAR-1-PHOSPHATE GUANYL TRANSFERASE"/>
    <property type="match status" value="1"/>
</dbReference>
<keyword evidence="7" id="KW-0548">Nucleotidyltransferase</keyword>
<sequence length="826" mass="91607">MKAIIMAGGEGSRLRPLTCDRPKPMVPVANRPVMEYAIELLKEHGITEIGVTLQYLPEAIRDYFGDGADFGVNLHYFVEETPLGTAGSVKNAQEFLDDTFLVVSGDALTDFNLTEAVKFHRGKGALATLVLTTVANPLEYGVVITAPDGSIRRFLEKPGWGEVFSDQVNTGIYVLEPEVLNFIPEKTKYDFSKNLFPLLLEKGKPLYGFLMPGYWCDIGNLQQYQQAHHDILEGRIQVALREQQLKEGIWVGTGTEISPGAQVKGPIIIGNCCKIGEGVVIEPYTVIGDNVILEENSSVKRSIIWNNSYIGKGAALRGTTICNRVTVGVNASIYEATAIGDDCHIQENSVIKPGAKLWPHKTVEQGVTVRNSLVWGTRISKNLFGLQGISGYVNRDIAPEFCSRLGAAYGSVLGREDQVAISADAFEATQMLKSAFMAGVQSAGVNIYDLGRIIMPVNRFAVRSLGAKGGVHFKTDADDREKVWIHFVDHNGINVNRGVERKIENLFWREDYRQVKAADIGRVMDMPHVLDLYRDNLMDEVETEIIREAGLNLVVTHSPHLEPVLLPVLEQLGCKISRFKLGGEEEYSFQKAKEKIPALAEEVVRQQADLGVVMDGNAERLILVDERGNIIDDHLFTALVSLVVLRANNGGTVVVPVTAPGVIEQMAKQYNGQVVRTKTAPQAFMEFTLKEEIASRQGKFAQFMLQFDAVHALVKILDFVCGHQVSLGELVASIPKFYLSEKTTECPWEAKGKVMRMLIDEQRDKQVELLDGVKIYHDNGWALVLPHAEEPRYQVYSEAFSQEAAEALTDFYVNRIRSVLGEKSHT</sequence>
<evidence type="ECO:0000256" key="2">
    <source>
        <dbReference type="ARBA" id="ARBA00010231"/>
    </source>
</evidence>
<dbReference type="OrthoDB" id="9803871at2"/>
<dbReference type="SUPFAM" id="SSF55957">
    <property type="entry name" value="Phosphoglucomutase, C-terminal domain"/>
    <property type="match status" value="1"/>
</dbReference>
<evidence type="ECO:0000256" key="3">
    <source>
        <dbReference type="ARBA" id="ARBA00022679"/>
    </source>
</evidence>
<evidence type="ECO:0000259" key="5">
    <source>
        <dbReference type="Pfam" id="PF02878"/>
    </source>
</evidence>
<comment type="similarity">
    <text evidence="2">Belongs to the phosphohexose mutase family.</text>
</comment>
<dbReference type="CDD" id="cd05805">
    <property type="entry name" value="MPG1_transferase"/>
    <property type="match status" value="1"/>
</dbReference>
<feature type="domain" description="Alpha-D-phosphohexomutase alpha/beta/alpha" evidence="5">
    <location>
        <begin position="382"/>
        <end position="512"/>
    </location>
</feature>
<organism evidence="7 8">
    <name type="scientific">Calderihabitans maritimus</name>
    <dbReference type="NCBI Taxonomy" id="1246530"/>
    <lineage>
        <taxon>Bacteria</taxon>
        <taxon>Bacillati</taxon>
        <taxon>Bacillota</taxon>
        <taxon>Clostridia</taxon>
        <taxon>Neomoorellales</taxon>
        <taxon>Calderihabitantaceae</taxon>
        <taxon>Calderihabitans</taxon>
    </lineage>
</organism>
<dbReference type="GO" id="GO:0005975">
    <property type="term" value="P:carbohydrate metabolic process"/>
    <property type="evidence" value="ECO:0007669"/>
    <property type="project" value="InterPro"/>
</dbReference>
<dbReference type="InterPro" id="IPR005835">
    <property type="entry name" value="NTP_transferase_dom"/>
</dbReference>